<feature type="transmembrane region" description="Helical" evidence="1">
    <location>
        <begin position="102"/>
        <end position="118"/>
    </location>
</feature>
<feature type="transmembrane region" description="Helical" evidence="1">
    <location>
        <begin position="138"/>
        <end position="155"/>
    </location>
</feature>
<keyword evidence="1" id="KW-0812">Transmembrane</keyword>
<accession>A0ABT8E207</accession>
<organism evidence="3 4">
    <name type="scientific">Fictibacillus terranigra</name>
    <dbReference type="NCBI Taxonomy" id="3058424"/>
    <lineage>
        <taxon>Bacteria</taxon>
        <taxon>Bacillati</taxon>
        <taxon>Bacillota</taxon>
        <taxon>Bacilli</taxon>
        <taxon>Bacillales</taxon>
        <taxon>Fictibacillaceae</taxon>
        <taxon>Fictibacillus</taxon>
    </lineage>
</organism>
<keyword evidence="4" id="KW-1185">Reference proteome</keyword>
<dbReference type="Proteomes" id="UP001168694">
    <property type="component" value="Unassembled WGS sequence"/>
</dbReference>
<dbReference type="InterPro" id="IPR016747">
    <property type="entry name" value="Phosphotransbutyrylase"/>
</dbReference>
<evidence type="ECO:0000313" key="4">
    <source>
        <dbReference type="Proteomes" id="UP001168694"/>
    </source>
</evidence>
<dbReference type="Pfam" id="PF04892">
    <property type="entry name" value="VanZ"/>
    <property type="match status" value="1"/>
</dbReference>
<dbReference type="PANTHER" id="PTHR28008:SF1">
    <property type="entry name" value="DOMAIN PROTEIN, PUTATIVE (AFU_ORTHOLOGUE AFUA_3G10980)-RELATED"/>
    <property type="match status" value="1"/>
</dbReference>
<dbReference type="InterPro" id="IPR006976">
    <property type="entry name" value="VanZ-like"/>
</dbReference>
<dbReference type="PIRSF" id="PIRSF019083">
    <property type="entry name" value="UCP019083_VanZ"/>
    <property type="match status" value="1"/>
</dbReference>
<evidence type="ECO:0000259" key="2">
    <source>
        <dbReference type="Pfam" id="PF04892"/>
    </source>
</evidence>
<proteinExistence type="predicted"/>
<name>A0ABT8E207_9BACL</name>
<evidence type="ECO:0000313" key="3">
    <source>
        <dbReference type="EMBL" id="MDN4071932.1"/>
    </source>
</evidence>
<comment type="caution">
    <text evidence="3">The sequence shown here is derived from an EMBL/GenBank/DDBJ whole genome shotgun (WGS) entry which is preliminary data.</text>
</comment>
<keyword evidence="1" id="KW-1133">Transmembrane helix</keyword>
<dbReference type="NCBIfam" id="NF037970">
    <property type="entry name" value="vanZ_1"/>
    <property type="match status" value="1"/>
</dbReference>
<dbReference type="RefSeq" id="WP_290398081.1">
    <property type="nucleotide sequence ID" value="NZ_JAUHLN010000001.1"/>
</dbReference>
<feature type="domain" description="VanZ-like" evidence="2">
    <location>
        <begin position="8"/>
        <end position="153"/>
    </location>
</feature>
<protein>
    <submittedName>
        <fullName evidence="3">VanZ family protein</fullName>
    </submittedName>
</protein>
<sequence>MKRFIFYWLPVLLVAGGIFYSSATPYQKQDMRPTLSHYLDHTMIADFFSSAGFEYAGEEVSVQALGPAGFVEFLIRKLAHFSVYFLLAFLLYRALRFTFNRGKTFILSFILTVAYAASDEIHQHFTSGRSPHVEDVMIDATGGLAGLIIAVLIYWRHFRRTTH</sequence>
<feature type="transmembrane region" description="Helical" evidence="1">
    <location>
        <begin position="78"/>
        <end position="95"/>
    </location>
</feature>
<evidence type="ECO:0000256" key="1">
    <source>
        <dbReference type="SAM" id="Phobius"/>
    </source>
</evidence>
<keyword evidence="1" id="KW-0472">Membrane</keyword>
<dbReference type="PANTHER" id="PTHR28008">
    <property type="entry name" value="DOMAIN PROTEIN, PUTATIVE (AFU_ORTHOLOGUE AFUA_3G10980)-RELATED"/>
    <property type="match status" value="1"/>
</dbReference>
<gene>
    <name evidence="3" type="ORF">QYF49_02660</name>
</gene>
<dbReference type="EMBL" id="JAUHLN010000001">
    <property type="protein sequence ID" value="MDN4071932.1"/>
    <property type="molecule type" value="Genomic_DNA"/>
</dbReference>
<reference evidence="3" key="1">
    <citation type="submission" date="2023-06" db="EMBL/GenBank/DDBJ databases">
        <title>Draft Genome Sequences of Representative Paenibacillus Polymyxa, Bacillus cereus, Fictibacillus sp., and Brevibacillus agri Strains Isolated from Amazonian Dark Earth.</title>
        <authorList>
            <person name="Pellegrinetti T.A."/>
            <person name="Cunha I.C.M."/>
            <person name="Chaves M.G."/>
            <person name="Freitas A.S."/>
            <person name="Silva A.V.R."/>
            <person name="Tsai S.M."/>
            <person name="Mendes L.W."/>
        </authorList>
    </citation>
    <scope>NUCLEOTIDE SEQUENCE</scope>
    <source>
        <strain evidence="3">CENA-BCM004</strain>
    </source>
</reference>